<keyword evidence="5 7" id="KW-1133">Transmembrane helix</keyword>
<feature type="transmembrane region" description="Helical" evidence="7">
    <location>
        <begin position="312"/>
        <end position="330"/>
    </location>
</feature>
<organism evidence="9 10">
    <name type="scientific">Streptomyces coacervatus</name>
    <dbReference type="NCBI Taxonomy" id="647381"/>
    <lineage>
        <taxon>Bacteria</taxon>
        <taxon>Bacillati</taxon>
        <taxon>Actinomycetota</taxon>
        <taxon>Actinomycetes</taxon>
        <taxon>Kitasatosporales</taxon>
        <taxon>Streptomycetaceae</taxon>
        <taxon>Streptomyces</taxon>
    </lineage>
</organism>
<dbReference type="InterPro" id="IPR036259">
    <property type="entry name" value="MFS_trans_sf"/>
</dbReference>
<keyword evidence="4 7" id="KW-0812">Transmembrane</keyword>
<reference evidence="10" key="1">
    <citation type="journal article" date="2019" name="Int. J. Syst. Evol. Microbiol.">
        <title>The Global Catalogue of Microorganisms (GCM) 10K type strain sequencing project: providing services to taxonomists for standard genome sequencing and annotation.</title>
        <authorList>
            <consortium name="The Broad Institute Genomics Platform"/>
            <consortium name="The Broad Institute Genome Sequencing Center for Infectious Disease"/>
            <person name="Wu L."/>
            <person name="Ma J."/>
        </authorList>
    </citation>
    <scope>NUCLEOTIDE SEQUENCE [LARGE SCALE GENOMIC DNA]</scope>
    <source>
        <strain evidence="10">JCM 17138</strain>
    </source>
</reference>
<evidence type="ECO:0000256" key="3">
    <source>
        <dbReference type="ARBA" id="ARBA00022475"/>
    </source>
</evidence>
<feature type="transmembrane region" description="Helical" evidence="7">
    <location>
        <begin position="111"/>
        <end position="132"/>
    </location>
</feature>
<feature type="transmembrane region" description="Helical" evidence="7">
    <location>
        <begin position="369"/>
        <end position="388"/>
    </location>
</feature>
<keyword evidence="2" id="KW-0813">Transport</keyword>
<evidence type="ECO:0000256" key="4">
    <source>
        <dbReference type="ARBA" id="ARBA00022692"/>
    </source>
</evidence>
<feature type="transmembrane region" description="Helical" evidence="7">
    <location>
        <begin position="211"/>
        <end position="231"/>
    </location>
</feature>
<dbReference type="Proteomes" id="UP001501009">
    <property type="component" value="Unassembled WGS sequence"/>
</dbReference>
<dbReference type="PROSITE" id="PS50850">
    <property type="entry name" value="MFS"/>
    <property type="match status" value="1"/>
</dbReference>
<sequence length="406" mass="42272">MPASASSQSIQRSRFMDATAIYVAVGLLLNSAFAALMSVGLALHLDGLGASKAHIALFFVLNALGSAALNLTLGRWMIRRGSRRGGISANSAMAAAGMWGMSLAHPAGLDYLLGLTIVCSTVNYPQYISIAASGTGSASRRISTARTLCVVGYLGGLGLFSLAIKLNESVTPVRVAAVVAVLNAILAWLPRKEGLDTESDQKHTKDDADRARIALGILISSASAVLLLRSVDNLRQVYLPLYAVSNGISESKISTLIALTSVVEIPALLAIGFLADKTGSRKGLVVVALIGAVSFVPLACGGSYPWLLLAQIAYAPFTAGFQSLAIVLMGEVLPAGIKDGAIAYMVLVQVGSMFGILAPLLVPGYTSEIFFIAVLSCLAATLLLAHGARTQKSGAEMREARPIGRK</sequence>
<keyword evidence="3" id="KW-1003">Cell membrane</keyword>
<feature type="domain" description="Major facilitator superfamily (MFS) profile" evidence="8">
    <location>
        <begin position="209"/>
        <end position="406"/>
    </location>
</feature>
<feature type="transmembrane region" description="Helical" evidence="7">
    <location>
        <begin position="55"/>
        <end position="73"/>
    </location>
</feature>
<feature type="transmembrane region" description="Helical" evidence="7">
    <location>
        <begin position="170"/>
        <end position="190"/>
    </location>
</feature>
<dbReference type="PANTHER" id="PTHR23535:SF1">
    <property type="entry name" value="MFS FAMILY TRANSPORT PROTEIN"/>
    <property type="match status" value="1"/>
</dbReference>
<dbReference type="InterPro" id="IPR011701">
    <property type="entry name" value="MFS"/>
</dbReference>
<comment type="caution">
    <text evidence="9">The sequence shown here is derived from an EMBL/GenBank/DDBJ whole genome shotgun (WGS) entry which is preliminary data.</text>
</comment>
<feature type="transmembrane region" description="Helical" evidence="7">
    <location>
        <begin position="144"/>
        <end position="164"/>
    </location>
</feature>
<feature type="transmembrane region" description="Helical" evidence="7">
    <location>
        <begin position="21"/>
        <end position="43"/>
    </location>
</feature>
<comment type="subcellular location">
    <subcellularLocation>
        <location evidence="1">Cell membrane</location>
        <topology evidence="1">Multi-pass membrane protein</topology>
    </subcellularLocation>
</comment>
<feature type="transmembrane region" description="Helical" evidence="7">
    <location>
        <begin position="85"/>
        <end position="105"/>
    </location>
</feature>
<evidence type="ECO:0000256" key="5">
    <source>
        <dbReference type="ARBA" id="ARBA00022989"/>
    </source>
</evidence>
<evidence type="ECO:0000313" key="10">
    <source>
        <dbReference type="Proteomes" id="UP001501009"/>
    </source>
</evidence>
<feature type="transmembrane region" description="Helical" evidence="7">
    <location>
        <begin position="284"/>
        <end position="306"/>
    </location>
</feature>
<evidence type="ECO:0000256" key="1">
    <source>
        <dbReference type="ARBA" id="ARBA00004651"/>
    </source>
</evidence>
<gene>
    <name evidence="9" type="ORF">GCM10022403_034700</name>
</gene>
<evidence type="ECO:0000313" key="9">
    <source>
        <dbReference type="EMBL" id="GAA3797900.1"/>
    </source>
</evidence>
<protein>
    <recommendedName>
        <fullName evidence="8">Major facilitator superfamily (MFS) profile domain-containing protein</fullName>
    </recommendedName>
</protein>
<evidence type="ECO:0000256" key="6">
    <source>
        <dbReference type="ARBA" id="ARBA00023136"/>
    </source>
</evidence>
<evidence type="ECO:0000256" key="7">
    <source>
        <dbReference type="SAM" id="Phobius"/>
    </source>
</evidence>
<keyword evidence="10" id="KW-1185">Reference proteome</keyword>
<dbReference type="Pfam" id="PF07690">
    <property type="entry name" value="MFS_1"/>
    <property type="match status" value="1"/>
</dbReference>
<dbReference type="EMBL" id="BAABDE010000016">
    <property type="protein sequence ID" value="GAA3797900.1"/>
    <property type="molecule type" value="Genomic_DNA"/>
</dbReference>
<evidence type="ECO:0000256" key="2">
    <source>
        <dbReference type="ARBA" id="ARBA00022448"/>
    </source>
</evidence>
<proteinExistence type="predicted"/>
<dbReference type="InterPro" id="IPR020846">
    <property type="entry name" value="MFS_dom"/>
</dbReference>
<name>A0ABP7HRE4_9ACTN</name>
<evidence type="ECO:0000259" key="8">
    <source>
        <dbReference type="PROSITE" id="PS50850"/>
    </source>
</evidence>
<feature type="transmembrane region" description="Helical" evidence="7">
    <location>
        <begin position="342"/>
        <end position="363"/>
    </location>
</feature>
<dbReference type="Gene3D" id="1.20.1250.20">
    <property type="entry name" value="MFS general substrate transporter like domains"/>
    <property type="match status" value="2"/>
</dbReference>
<keyword evidence="6 7" id="KW-0472">Membrane</keyword>
<accession>A0ABP7HRE4</accession>
<dbReference type="PANTHER" id="PTHR23535">
    <property type="entry name" value="SUGAR EFFLUX TRANSPORTER A-RELATED"/>
    <property type="match status" value="1"/>
</dbReference>
<dbReference type="SUPFAM" id="SSF103473">
    <property type="entry name" value="MFS general substrate transporter"/>
    <property type="match status" value="1"/>
</dbReference>
<feature type="transmembrane region" description="Helical" evidence="7">
    <location>
        <begin position="251"/>
        <end position="275"/>
    </location>
</feature>